<dbReference type="PANTHER" id="PTHR46429:SF1">
    <property type="entry name" value="23S RRNA (GUANOSINE-2'-O-)-METHYLTRANSFERASE RLMB"/>
    <property type="match status" value="1"/>
</dbReference>
<dbReference type="Proteomes" id="UP000036923">
    <property type="component" value="Unassembled WGS sequence"/>
</dbReference>
<accession>A0A0L6JHV3</accession>
<name>A0A0L6JHV3_9FIRM</name>
<evidence type="ECO:0000313" key="5">
    <source>
        <dbReference type="Proteomes" id="UP000036923"/>
    </source>
</evidence>
<dbReference type="InterPro" id="IPR004441">
    <property type="entry name" value="rRNA_MeTrfase_TrmH"/>
</dbReference>
<evidence type="ECO:0000259" key="3">
    <source>
        <dbReference type="Pfam" id="PF00588"/>
    </source>
</evidence>
<gene>
    <name evidence="4" type="ORF">Bccel_0559</name>
</gene>
<dbReference type="GO" id="GO:0005829">
    <property type="term" value="C:cytosol"/>
    <property type="evidence" value="ECO:0007669"/>
    <property type="project" value="TreeGrafter"/>
</dbReference>
<keyword evidence="5" id="KW-1185">Reference proteome</keyword>
<dbReference type="InterPro" id="IPR029028">
    <property type="entry name" value="Alpha/beta_knot_MTases"/>
</dbReference>
<reference evidence="5" key="1">
    <citation type="submission" date="2015-07" db="EMBL/GenBank/DDBJ databases">
        <title>Near-Complete Genome Sequence of the Cellulolytic Bacterium Bacteroides (Pseudobacteroides) cellulosolvens ATCC 35603.</title>
        <authorList>
            <person name="Dassa B."/>
            <person name="Utturkar S.M."/>
            <person name="Klingeman D.M."/>
            <person name="Hurt R.A."/>
            <person name="Keller M."/>
            <person name="Xu J."/>
            <person name="Reddy Y.H.K."/>
            <person name="Borovok I."/>
            <person name="Grinberg I.R."/>
            <person name="Lamed R."/>
            <person name="Zhivin O."/>
            <person name="Bayer E.A."/>
            <person name="Brown S.D."/>
        </authorList>
    </citation>
    <scope>NUCLEOTIDE SEQUENCE [LARGE SCALE GENOMIC DNA]</scope>
    <source>
        <strain evidence="5">DSM 2933</strain>
    </source>
</reference>
<dbReference type="PANTHER" id="PTHR46429">
    <property type="entry name" value="23S RRNA (GUANOSINE-2'-O-)-METHYLTRANSFERASE RLMB"/>
    <property type="match status" value="1"/>
</dbReference>
<dbReference type="SUPFAM" id="SSF75217">
    <property type="entry name" value="alpha/beta knot"/>
    <property type="match status" value="1"/>
</dbReference>
<dbReference type="STRING" id="398512.Bccel_0559"/>
<organism evidence="4 5">
    <name type="scientific">Pseudobacteroides cellulosolvens ATCC 35603 = DSM 2933</name>
    <dbReference type="NCBI Taxonomy" id="398512"/>
    <lineage>
        <taxon>Bacteria</taxon>
        <taxon>Bacillati</taxon>
        <taxon>Bacillota</taxon>
        <taxon>Clostridia</taxon>
        <taxon>Eubacteriales</taxon>
        <taxon>Oscillospiraceae</taxon>
        <taxon>Pseudobacteroides</taxon>
    </lineage>
</organism>
<dbReference type="EMBL" id="LGTC01000001">
    <property type="protein sequence ID" value="KNY25299.1"/>
    <property type="molecule type" value="Genomic_DNA"/>
</dbReference>
<evidence type="ECO:0000313" key="4">
    <source>
        <dbReference type="EMBL" id="KNY25299.1"/>
    </source>
</evidence>
<dbReference type="CDD" id="cd18095">
    <property type="entry name" value="SpoU-like_rRNA-MTase"/>
    <property type="match status" value="1"/>
</dbReference>
<dbReference type="AlphaFoldDB" id="A0A0L6JHV3"/>
<dbReference type="Gene3D" id="3.40.1280.10">
    <property type="match status" value="1"/>
</dbReference>
<dbReference type="GO" id="GO:0008173">
    <property type="term" value="F:RNA methyltransferase activity"/>
    <property type="evidence" value="ECO:0007669"/>
    <property type="project" value="InterPro"/>
</dbReference>
<evidence type="ECO:0000256" key="2">
    <source>
        <dbReference type="ARBA" id="ARBA00022679"/>
    </source>
</evidence>
<proteinExistence type="predicted"/>
<protein>
    <submittedName>
        <fullName evidence="4">tRNA/rRNA methyltransferase (SpoU)</fullName>
    </submittedName>
</protein>
<dbReference type="InterPro" id="IPR029026">
    <property type="entry name" value="tRNA_m1G_MTases_N"/>
</dbReference>
<dbReference type="InterPro" id="IPR001537">
    <property type="entry name" value="SpoU_MeTrfase"/>
</dbReference>
<dbReference type="RefSeq" id="WP_050753023.1">
    <property type="nucleotide sequence ID" value="NZ_JQKC01000024.1"/>
</dbReference>
<dbReference type="GO" id="GO:0006396">
    <property type="term" value="P:RNA processing"/>
    <property type="evidence" value="ECO:0007669"/>
    <property type="project" value="InterPro"/>
</dbReference>
<sequence>MFELVFDNMVKPINIGVVIRLACSAGVRVYFTGNSVDYRNRKALLASVGYHEMADICYEKNFDELILKLKSEGKTIIGTSPRTETVYSDIKYEMPTVFVFGNEVYGLSKNQISLMDRIVTIPMPGQIESLNVVNSASIILYEGLRQRGFKNS</sequence>
<dbReference type="GO" id="GO:0003723">
    <property type="term" value="F:RNA binding"/>
    <property type="evidence" value="ECO:0007669"/>
    <property type="project" value="InterPro"/>
</dbReference>
<evidence type="ECO:0000256" key="1">
    <source>
        <dbReference type="ARBA" id="ARBA00022603"/>
    </source>
</evidence>
<keyword evidence="2 4" id="KW-0808">Transferase</keyword>
<dbReference type="Pfam" id="PF00588">
    <property type="entry name" value="SpoU_methylase"/>
    <property type="match status" value="1"/>
</dbReference>
<comment type="caution">
    <text evidence="4">The sequence shown here is derived from an EMBL/GenBank/DDBJ whole genome shotgun (WGS) entry which is preliminary data.</text>
</comment>
<dbReference type="eggNOG" id="COG0566">
    <property type="taxonomic scope" value="Bacteria"/>
</dbReference>
<dbReference type="OrthoDB" id="9794400at2"/>
<dbReference type="GO" id="GO:0032259">
    <property type="term" value="P:methylation"/>
    <property type="evidence" value="ECO:0007669"/>
    <property type="project" value="UniProtKB-KW"/>
</dbReference>
<keyword evidence="1 4" id="KW-0489">Methyltransferase</keyword>
<feature type="domain" description="tRNA/rRNA methyltransferase SpoU type" evidence="3">
    <location>
        <begin position="2"/>
        <end position="141"/>
    </location>
</feature>